<comment type="similarity">
    <text evidence="2 11">Belongs to the tetraspanin (TM4SF) family.</text>
</comment>
<proteinExistence type="inferred from homology"/>
<evidence type="ECO:0000256" key="8">
    <source>
        <dbReference type="ARBA" id="ARBA00046464"/>
    </source>
</evidence>
<dbReference type="Ensembl" id="ENSMAMT00000022918.2">
    <property type="protein sequence ID" value="ENSMAMP00000022346.2"/>
    <property type="gene ID" value="ENSMAMG00000015037.2"/>
</dbReference>
<dbReference type="Gene3D" id="1.10.1450.10">
    <property type="entry name" value="Tetraspanin"/>
    <property type="match status" value="1"/>
</dbReference>
<keyword evidence="10" id="KW-1015">Disulfide bond</keyword>
<dbReference type="InterPro" id="IPR000301">
    <property type="entry name" value="Tetraspanin_animals"/>
</dbReference>
<dbReference type="PANTHER" id="PTHR19282:SF216">
    <property type="entry name" value="TETRASPANIN-1"/>
    <property type="match status" value="1"/>
</dbReference>
<dbReference type="PRINTS" id="PR00259">
    <property type="entry name" value="TMFOUR"/>
</dbReference>
<dbReference type="SUPFAM" id="SSF48652">
    <property type="entry name" value="Tetraspanin"/>
    <property type="match status" value="1"/>
</dbReference>
<accession>A0A3Q3MHL6</accession>
<comment type="subunit">
    <text evidence="8">Interacts with SLC19A2. Interacts with NTRK1/TRKA.</text>
</comment>
<dbReference type="GO" id="GO:0005886">
    <property type="term" value="C:plasma membrane"/>
    <property type="evidence" value="ECO:0007669"/>
    <property type="project" value="TreeGrafter"/>
</dbReference>
<dbReference type="InterPro" id="IPR018499">
    <property type="entry name" value="Tetraspanin/Peripherin"/>
</dbReference>
<dbReference type="Pfam" id="PF00335">
    <property type="entry name" value="Tetraspanin"/>
    <property type="match status" value="1"/>
</dbReference>
<dbReference type="PANTHER" id="PTHR19282">
    <property type="entry name" value="TETRASPANIN"/>
    <property type="match status" value="1"/>
</dbReference>
<keyword evidence="3 11" id="KW-0812">Transmembrane</keyword>
<evidence type="ECO:0000256" key="5">
    <source>
        <dbReference type="ARBA" id="ARBA00023136"/>
    </source>
</evidence>
<evidence type="ECO:0000256" key="9">
    <source>
        <dbReference type="ARBA" id="ARBA00054958"/>
    </source>
</evidence>
<feature type="transmembrane region" description="Helical" evidence="11">
    <location>
        <begin position="47"/>
        <end position="66"/>
    </location>
</feature>
<comment type="function">
    <text evidence="9">Structural component of specialized membrane microdomains known as tetraspanin-enriched microdomains (TERMs), which act as platforms for receptor clustering and signaling. Participates thereby in diverse biological functions such as cell signal transduction, adhesion, migration and protein trafficking. Regulates neuronal differentiation in response to NGF by facilitating NGF-mediated activation of NTRK1/TRKA receptor tyrosine kinase and subsequent downstream signaling pathways. Plays a role in the inhibition of TNFalpha-induced apoptosis. Mechanistically, inhibits the NF-kappa-B signaling pathway by blocking phosphorylation of CHUK. Also promotes the stability of the thiamine transporter 1/SLC19A2 in intestinal epithelial cells leading to an increase of thiamine uptake process.</text>
</comment>
<dbReference type="GeneTree" id="ENSGT00940000158851"/>
<keyword evidence="4 11" id="KW-1133">Transmembrane helix</keyword>
<evidence type="ECO:0000256" key="11">
    <source>
        <dbReference type="RuleBase" id="RU361218"/>
    </source>
</evidence>
<evidence type="ECO:0000256" key="4">
    <source>
        <dbReference type="ARBA" id="ARBA00022989"/>
    </source>
</evidence>
<dbReference type="GO" id="GO:0005765">
    <property type="term" value="C:lysosomal membrane"/>
    <property type="evidence" value="ECO:0007669"/>
    <property type="project" value="UniProtKB-SubCell"/>
</dbReference>
<evidence type="ECO:0000256" key="1">
    <source>
        <dbReference type="ARBA" id="ARBA00004155"/>
    </source>
</evidence>
<feature type="transmembrane region" description="Helical" evidence="11">
    <location>
        <begin position="78"/>
        <end position="103"/>
    </location>
</feature>
<evidence type="ECO:0000256" key="7">
    <source>
        <dbReference type="ARBA" id="ARBA00023228"/>
    </source>
</evidence>
<comment type="subcellular location">
    <subcellularLocation>
        <location evidence="1">Lysosome membrane</location>
        <topology evidence="1">Multi-pass membrane protein</topology>
    </subcellularLocation>
    <subcellularLocation>
        <location evidence="11">Membrane</location>
        <topology evidence="11">Multi-pass membrane protein</topology>
    </subcellularLocation>
</comment>
<evidence type="ECO:0000256" key="10">
    <source>
        <dbReference type="PIRSR" id="PIRSR002419-1"/>
    </source>
</evidence>
<name>A0A3Q3MHL6_9TELE</name>
<dbReference type="InterPro" id="IPR018503">
    <property type="entry name" value="Tetraspanin_CS"/>
</dbReference>
<dbReference type="PIRSF" id="PIRSF002419">
    <property type="entry name" value="Tetraspanin"/>
    <property type="match status" value="1"/>
</dbReference>
<sequence>MSVDHVSRIFLQVSGAILMAVGIWVTVDAGSFLRVLGPFSHQQTHFMNVSILCISIGAVLVLLGLLGCIGAHKESKCLLLMFFSIIVLIFIAELAAAVVALAFSSIAEGILRAWATPAIQQDYGRDPVVTEIWNITMTELRCCGVTNYTDFMGSKFEQQNGGMFPPSCCSTNVTSCSRNQAETSGVQGCFNSILETLRKNSNIVGAIAAGIGILEIAAMGVSMYLYCHLADRVS</sequence>
<evidence type="ECO:0000313" key="12">
    <source>
        <dbReference type="Ensembl" id="ENSMAMP00000022346.2"/>
    </source>
</evidence>
<organism evidence="12 13">
    <name type="scientific">Mastacembelus armatus</name>
    <name type="common">zig-zag eel</name>
    <dbReference type="NCBI Taxonomy" id="205130"/>
    <lineage>
        <taxon>Eukaryota</taxon>
        <taxon>Metazoa</taxon>
        <taxon>Chordata</taxon>
        <taxon>Craniata</taxon>
        <taxon>Vertebrata</taxon>
        <taxon>Euteleostomi</taxon>
        <taxon>Actinopterygii</taxon>
        <taxon>Neopterygii</taxon>
        <taxon>Teleostei</taxon>
        <taxon>Neoteleostei</taxon>
        <taxon>Acanthomorphata</taxon>
        <taxon>Anabantaria</taxon>
        <taxon>Synbranchiformes</taxon>
        <taxon>Mastacembelidae</taxon>
        <taxon>Mastacembelus</taxon>
    </lineage>
</organism>
<feature type="disulfide bond" evidence="10">
    <location>
        <begin position="143"/>
        <end position="169"/>
    </location>
</feature>
<dbReference type="PROSITE" id="PS00421">
    <property type="entry name" value="TM4_1"/>
    <property type="match status" value="1"/>
</dbReference>
<evidence type="ECO:0000256" key="6">
    <source>
        <dbReference type="ARBA" id="ARBA00023180"/>
    </source>
</evidence>
<dbReference type="AlphaFoldDB" id="A0A3Q3MHL6"/>
<feature type="disulfide bond" evidence="10">
    <location>
        <begin position="142"/>
        <end position="189"/>
    </location>
</feature>
<keyword evidence="5 11" id="KW-0472">Membrane</keyword>
<reference evidence="12" key="2">
    <citation type="submission" date="2025-09" db="UniProtKB">
        <authorList>
            <consortium name="Ensembl"/>
        </authorList>
    </citation>
    <scope>IDENTIFICATION</scope>
</reference>
<protein>
    <recommendedName>
        <fullName evidence="11">Tetraspanin</fullName>
    </recommendedName>
</protein>
<keyword evidence="7" id="KW-0458">Lysosome</keyword>
<reference evidence="12" key="1">
    <citation type="submission" date="2025-08" db="UniProtKB">
        <authorList>
            <consortium name="Ensembl"/>
        </authorList>
    </citation>
    <scope>IDENTIFICATION</scope>
</reference>
<keyword evidence="6" id="KW-0325">Glycoprotein</keyword>
<dbReference type="CDD" id="cd03156">
    <property type="entry name" value="uroplakin_I_like_LEL"/>
    <property type="match status" value="1"/>
</dbReference>
<keyword evidence="13" id="KW-1185">Reference proteome</keyword>
<feature type="transmembrane region" description="Helical" evidence="11">
    <location>
        <begin position="9"/>
        <end position="27"/>
    </location>
</feature>
<dbReference type="InterPro" id="IPR008952">
    <property type="entry name" value="Tetraspanin_EC2_sf"/>
</dbReference>
<feature type="transmembrane region" description="Helical" evidence="11">
    <location>
        <begin position="203"/>
        <end position="227"/>
    </location>
</feature>
<evidence type="ECO:0000256" key="2">
    <source>
        <dbReference type="ARBA" id="ARBA00006840"/>
    </source>
</evidence>
<dbReference type="STRING" id="205130.ENSMAMP00000022346"/>
<evidence type="ECO:0000313" key="13">
    <source>
        <dbReference type="Proteomes" id="UP000261640"/>
    </source>
</evidence>
<dbReference type="Proteomes" id="UP000261640">
    <property type="component" value="Unplaced"/>
</dbReference>
<evidence type="ECO:0000256" key="3">
    <source>
        <dbReference type="ARBA" id="ARBA00022692"/>
    </source>
</evidence>